<dbReference type="InterPro" id="IPR036770">
    <property type="entry name" value="Ankyrin_rpt-contain_sf"/>
</dbReference>
<dbReference type="SUPFAM" id="SSF48403">
    <property type="entry name" value="Ankyrin repeat"/>
    <property type="match status" value="1"/>
</dbReference>
<feature type="compositionally biased region" description="Polar residues" evidence="4">
    <location>
        <begin position="106"/>
        <end position="116"/>
    </location>
</feature>
<keyword evidence="3" id="KW-0175">Coiled coil</keyword>
<evidence type="ECO:0000256" key="2">
    <source>
        <dbReference type="PROSITE-ProRule" id="PRU00024"/>
    </source>
</evidence>
<accession>A0ABR2GXR8</accession>
<feature type="domain" description="B box-type" evidence="5">
    <location>
        <begin position="257"/>
        <end position="300"/>
    </location>
</feature>
<evidence type="ECO:0000313" key="6">
    <source>
        <dbReference type="EMBL" id="KAK8838362.1"/>
    </source>
</evidence>
<dbReference type="PROSITE" id="PS50297">
    <property type="entry name" value="ANK_REP_REGION"/>
    <property type="match status" value="1"/>
</dbReference>
<dbReference type="EMBL" id="JAPFFF010000055">
    <property type="protein sequence ID" value="KAK8838362.1"/>
    <property type="molecule type" value="Genomic_DNA"/>
</dbReference>
<protein>
    <recommendedName>
        <fullName evidence="5">B box-type domain-containing protein</fullName>
    </recommendedName>
</protein>
<evidence type="ECO:0000313" key="7">
    <source>
        <dbReference type="Proteomes" id="UP001470230"/>
    </source>
</evidence>
<name>A0ABR2GXR8_9EUKA</name>
<feature type="region of interest" description="Disordered" evidence="4">
    <location>
        <begin position="90"/>
        <end position="123"/>
    </location>
</feature>
<gene>
    <name evidence="6" type="ORF">M9Y10_032987</name>
</gene>
<feature type="compositionally biased region" description="Basic and acidic residues" evidence="4">
    <location>
        <begin position="220"/>
        <end position="230"/>
    </location>
</feature>
<feature type="region of interest" description="Disordered" evidence="4">
    <location>
        <begin position="204"/>
        <end position="241"/>
    </location>
</feature>
<dbReference type="PROSITE" id="PS50119">
    <property type="entry name" value="ZF_BBOX"/>
    <property type="match status" value="1"/>
</dbReference>
<evidence type="ECO:0000256" key="1">
    <source>
        <dbReference type="PROSITE-ProRule" id="PRU00023"/>
    </source>
</evidence>
<dbReference type="Pfam" id="PF12796">
    <property type="entry name" value="Ank_2"/>
    <property type="match status" value="1"/>
</dbReference>
<evidence type="ECO:0000256" key="3">
    <source>
        <dbReference type="SAM" id="Coils"/>
    </source>
</evidence>
<proteinExistence type="predicted"/>
<evidence type="ECO:0000256" key="4">
    <source>
        <dbReference type="SAM" id="MobiDB-lite"/>
    </source>
</evidence>
<keyword evidence="1" id="KW-0040">ANK repeat</keyword>
<dbReference type="Gene3D" id="1.25.40.20">
    <property type="entry name" value="Ankyrin repeat-containing domain"/>
    <property type="match status" value="1"/>
</dbReference>
<sequence>MLQTTWVFHFSYFNNTPLHFATRGSNLLIVQALIASGAKIGIQNNSKETPLSSAKISRHTEIKEYLIGISTKKIQRPSLNELINKHLPILNGEEEEEEESRDDTQNRINLTDSNSFDNIKIDSKNDKSSKQLSKIYRDLKEIENRINSIKETVQIVDLNSKKYPDTSIITPPNEEDTHLNNLSKYISDLSGKINYIENTLNINQKNEEEEEKNENNINDEQNKKDNDPKNKTTQNKNDIYDKESLQEEMKAYFPFFRSKSRCYYCGSRSCHYCSQCNHQVCPVCTLSILHINDDKQKAKH</sequence>
<dbReference type="PROSITE" id="PS50088">
    <property type="entry name" value="ANK_REPEAT"/>
    <property type="match status" value="1"/>
</dbReference>
<dbReference type="InterPro" id="IPR000315">
    <property type="entry name" value="Znf_B-box"/>
</dbReference>
<keyword evidence="7" id="KW-1185">Reference proteome</keyword>
<keyword evidence="2" id="KW-0863">Zinc-finger</keyword>
<comment type="caution">
    <text evidence="6">The sequence shown here is derived from an EMBL/GenBank/DDBJ whole genome shotgun (WGS) entry which is preliminary data.</text>
</comment>
<reference evidence="6 7" key="1">
    <citation type="submission" date="2024-04" db="EMBL/GenBank/DDBJ databases">
        <title>Tritrichomonas musculus Genome.</title>
        <authorList>
            <person name="Alves-Ferreira E."/>
            <person name="Grigg M."/>
            <person name="Lorenzi H."/>
            <person name="Galac M."/>
        </authorList>
    </citation>
    <scope>NUCLEOTIDE SEQUENCE [LARGE SCALE GENOMIC DNA]</scope>
    <source>
        <strain evidence="6 7">EAF2021</strain>
    </source>
</reference>
<dbReference type="InterPro" id="IPR002110">
    <property type="entry name" value="Ankyrin_rpt"/>
</dbReference>
<keyword evidence="2" id="KW-0862">Zinc</keyword>
<organism evidence="6 7">
    <name type="scientific">Tritrichomonas musculus</name>
    <dbReference type="NCBI Taxonomy" id="1915356"/>
    <lineage>
        <taxon>Eukaryota</taxon>
        <taxon>Metamonada</taxon>
        <taxon>Parabasalia</taxon>
        <taxon>Tritrichomonadida</taxon>
        <taxon>Tritrichomonadidae</taxon>
        <taxon>Tritrichomonas</taxon>
    </lineage>
</organism>
<dbReference type="Proteomes" id="UP001470230">
    <property type="component" value="Unassembled WGS sequence"/>
</dbReference>
<feature type="coiled-coil region" evidence="3">
    <location>
        <begin position="125"/>
        <end position="159"/>
    </location>
</feature>
<feature type="repeat" description="ANK" evidence="1">
    <location>
        <begin position="13"/>
        <end position="45"/>
    </location>
</feature>
<evidence type="ECO:0000259" key="5">
    <source>
        <dbReference type="PROSITE" id="PS50119"/>
    </source>
</evidence>
<keyword evidence="2" id="KW-0479">Metal-binding</keyword>
<feature type="compositionally biased region" description="Acidic residues" evidence="4">
    <location>
        <begin position="92"/>
        <end position="101"/>
    </location>
</feature>